<gene>
    <name evidence="2" type="ORF">SAMN04487820_107194</name>
</gene>
<accession>A0A1G9BJT3</accession>
<feature type="region of interest" description="Disordered" evidence="1">
    <location>
        <begin position="1"/>
        <end position="216"/>
    </location>
</feature>
<organism evidence="2 3">
    <name type="scientific">Actinopolyspora mzabensis</name>
    <dbReference type="NCBI Taxonomy" id="995066"/>
    <lineage>
        <taxon>Bacteria</taxon>
        <taxon>Bacillati</taxon>
        <taxon>Actinomycetota</taxon>
        <taxon>Actinomycetes</taxon>
        <taxon>Actinopolysporales</taxon>
        <taxon>Actinopolysporaceae</taxon>
        <taxon>Actinopolyspora</taxon>
    </lineage>
</organism>
<dbReference type="Proteomes" id="UP000199213">
    <property type="component" value="Unassembled WGS sequence"/>
</dbReference>
<protein>
    <submittedName>
        <fullName evidence="2">Uncharacterized protein</fullName>
    </submittedName>
</protein>
<sequence>MQLLDVVVEPNPGPNHKQLGKRDVDHPPDSDHSADPAVRRRSHPRRTRGAASAERKRHSHEHDEHTRTQGRSGEQGRLDEGRTRSAEERLTAAGHVAPTSDCEARRSGGGDRAPRAATTGLGIASRPNLSRTRGRGSTRGRRGKIPRPAIFDSAASDPRPAFAVLDPPGNPKHRHRDSPYESSVSTARALPTSGNRASSPAARAARATSERNRTRVRSNCCTNGVASNRIERERFTVIDTGGPPISGLGCLSGTTTSPGRQRAEFTRTSV</sequence>
<evidence type="ECO:0000313" key="2">
    <source>
        <dbReference type="EMBL" id="SDK39693.1"/>
    </source>
</evidence>
<evidence type="ECO:0000313" key="3">
    <source>
        <dbReference type="Proteomes" id="UP000199213"/>
    </source>
</evidence>
<reference evidence="3" key="1">
    <citation type="submission" date="2016-10" db="EMBL/GenBank/DDBJ databases">
        <authorList>
            <person name="Varghese N."/>
            <person name="Submissions S."/>
        </authorList>
    </citation>
    <scope>NUCLEOTIDE SEQUENCE [LARGE SCALE GENOMIC DNA]</scope>
    <source>
        <strain evidence="3">DSM 45460</strain>
    </source>
</reference>
<dbReference type="EMBL" id="FNFM01000007">
    <property type="protein sequence ID" value="SDK39693.1"/>
    <property type="molecule type" value="Genomic_DNA"/>
</dbReference>
<keyword evidence="3" id="KW-1185">Reference proteome</keyword>
<feature type="compositionally biased region" description="Basic and acidic residues" evidence="1">
    <location>
        <begin position="74"/>
        <end position="90"/>
    </location>
</feature>
<proteinExistence type="predicted"/>
<feature type="compositionally biased region" description="Low complexity" evidence="1">
    <location>
        <begin position="195"/>
        <end position="207"/>
    </location>
</feature>
<feature type="compositionally biased region" description="Basic residues" evidence="1">
    <location>
        <begin position="132"/>
        <end position="145"/>
    </location>
</feature>
<feature type="compositionally biased region" description="Basic and acidic residues" evidence="1">
    <location>
        <begin position="102"/>
        <end position="114"/>
    </location>
</feature>
<dbReference type="AlphaFoldDB" id="A0A1G9BJT3"/>
<evidence type="ECO:0000256" key="1">
    <source>
        <dbReference type="SAM" id="MobiDB-lite"/>
    </source>
</evidence>
<feature type="compositionally biased region" description="Basic and acidic residues" evidence="1">
    <location>
        <begin position="20"/>
        <end position="38"/>
    </location>
</feature>
<name>A0A1G9BJT3_ACTMZ</name>
<feature type="compositionally biased region" description="Basic residues" evidence="1">
    <location>
        <begin position="39"/>
        <end position="48"/>
    </location>
</feature>